<dbReference type="PATRIC" id="fig|45065.4.peg.1151"/>
<dbReference type="Pfam" id="PF01564">
    <property type="entry name" value="Spermine_synth"/>
    <property type="match status" value="1"/>
</dbReference>
<evidence type="ECO:0000256" key="1">
    <source>
        <dbReference type="ARBA" id="ARBA00023115"/>
    </source>
</evidence>
<dbReference type="GO" id="GO:0006596">
    <property type="term" value="P:polyamine biosynthetic process"/>
    <property type="evidence" value="ECO:0007669"/>
    <property type="project" value="UniProtKB-KW"/>
</dbReference>
<dbReference type="RefSeq" id="WP_035903361.1">
    <property type="nucleotide sequence ID" value="NZ_CAAAHN010000001.1"/>
</dbReference>
<evidence type="ECO:0000313" key="3">
    <source>
        <dbReference type="Proteomes" id="UP000054785"/>
    </source>
</evidence>
<dbReference type="InterPro" id="IPR029063">
    <property type="entry name" value="SAM-dependent_MTases_sf"/>
</dbReference>
<comment type="caution">
    <text evidence="2">The sequence shown here is derived from an EMBL/GenBank/DDBJ whole genome shotgun (WGS) entry which is preliminary data.</text>
</comment>
<dbReference type="Gene3D" id="3.40.50.150">
    <property type="entry name" value="Vaccinia Virus protein VP39"/>
    <property type="match status" value="1"/>
</dbReference>
<dbReference type="PANTHER" id="PTHR43317">
    <property type="entry name" value="THERMOSPERMINE SYNTHASE ACAULIS5"/>
    <property type="match status" value="1"/>
</dbReference>
<reference evidence="2 3" key="1">
    <citation type="submission" date="2015-11" db="EMBL/GenBank/DDBJ databases">
        <title>Genomic analysis of 38 Legionella species identifies large and diverse effector repertoires.</title>
        <authorList>
            <person name="Burstein D."/>
            <person name="Amaro F."/>
            <person name="Zusman T."/>
            <person name="Lifshitz Z."/>
            <person name="Cohen O."/>
            <person name="Gilbert J.A."/>
            <person name="Pupko T."/>
            <person name="Shuman H.A."/>
            <person name="Segal G."/>
        </authorList>
    </citation>
    <scope>NUCLEOTIDE SEQUENCE [LARGE SCALE GENOMIC DNA]</scope>
    <source>
        <strain evidence="2 3">ATCC 49504</strain>
    </source>
</reference>
<sequence length="242" mass="27452">MFWQTLVGRVVYRAEGGMRVLQNAHYRWLQFSDSAIQTLVKRKTPHKPVMRYLEAFSLAARLFQGSTCVLGAGGGALLHFLAHEHPDMPLLAIERCPEVLELAHTYFALNTLTTTRVLQADAFDFLKKTKESFDHLLVDLANADGLPAACYQETFFNDCKRVLNENGILALNLSTPEYHQALLEPLRAVFGEVLNIPIRGCANIIIFASRERRILSLLNHAQFSAYFKRIEWVESVGWVGWC</sequence>
<name>A0A0W0TWR2_9GAMM</name>
<accession>A0A0W0TWR2</accession>
<evidence type="ECO:0000313" key="2">
    <source>
        <dbReference type="EMBL" id="KTD00163.1"/>
    </source>
</evidence>
<dbReference type="CDD" id="cd02440">
    <property type="entry name" value="AdoMet_MTases"/>
    <property type="match status" value="1"/>
</dbReference>
<protein>
    <submittedName>
        <fullName evidence="2">Spermidine synthase</fullName>
    </submittedName>
</protein>
<dbReference type="STRING" id="45065.Lgee_1075"/>
<dbReference type="PANTHER" id="PTHR43317:SF1">
    <property type="entry name" value="THERMOSPERMINE SYNTHASE ACAULIS5"/>
    <property type="match status" value="1"/>
</dbReference>
<organism evidence="2 3">
    <name type="scientific">Legionella geestiana</name>
    <dbReference type="NCBI Taxonomy" id="45065"/>
    <lineage>
        <taxon>Bacteria</taxon>
        <taxon>Pseudomonadati</taxon>
        <taxon>Pseudomonadota</taxon>
        <taxon>Gammaproteobacteria</taxon>
        <taxon>Legionellales</taxon>
        <taxon>Legionellaceae</taxon>
        <taxon>Legionella</taxon>
    </lineage>
</organism>
<keyword evidence="1" id="KW-0620">Polyamine biosynthesis</keyword>
<proteinExistence type="predicted"/>
<dbReference type="EMBL" id="LNYC01000037">
    <property type="protein sequence ID" value="KTD00163.1"/>
    <property type="molecule type" value="Genomic_DNA"/>
</dbReference>
<dbReference type="AlphaFoldDB" id="A0A0W0TWR2"/>
<dbReference type="Proteomes" id="UP000054785">
    <property type="component" value="Unassembled WGS sequence"/>
</dbReference>
<keyword evidence="3" id="KW-1185">Reference proteome</keyword>
<gene>
    <name evidence="2" type="ORF">Lgee_1075</name>
</gene>
<dbReference type="SUPFAM" id="SSF53335">
    <property type="entry name" value="S-adenosyl-L-methionine-dependent methyltransferases"/>
    <property type="match status" value="1"/>
</dbReference>
<dbReference type="OrthoDB" id="5647652at2"/>